<dbReference type="GO" id="GO:0061599">
    <property type="term" value="F:molybdopterin molybdotransferase activity"/>
    <property type="evidence" value="ECO:0007669"/>
    <property type="project" value="UniProtKB-UniRule"/>
</dbReference>
<reference evidence="13 14" key="1">
    <citation type="submission" date="2020-05" db="EMBL/GenBank/DDBJ databases">
        <authorList>
            <person name="Ruan W."/>
            <person name="Jeon C.O."/>
            <person name="Chun B.H."/>
        </authorList>
    </citation>
    <scope>NUCLEOTIDE SEQUENCE [LARGE SCALE GENOMIC DNA]</scope>
    <source>
        <strain evidence="13 14">TBZ9</strain>
    </source>
</reference>
<dbReference type="PANTHER" id="PTHR10192">
    <property type="entry name" value="MOLYBDOPTERIN BIOSYNTHESIS PROTEIN"/>
    <property type="match status" value="1"/>
</dbReference>
<feature type="domain" description="MoaB/Mog" evidence="12">
    <location>
        <begin position="174"/>
        <end position="315"/>
    </location>
</feature>
<evidence type="ECO:0000256" key="1">
    <source>
        <dbReference type="ARBA" id="ARBA00001946"/>
    </source>
</evidence>
<dbReference type="Proteomes" id="UP000588806">
    <property type="component" value="Unassembled WGS sequence"/>
</dbReference>
<dbReference type="GO" id="GO:0006777">
    <property type="term" value="P:Mo-molybdopterin cofactor biosynthetic process"/>
    <property type="evidence" value="ECO:0007669"/>
    <property type="project" value="UniProtKB-UniRule"/>
</dbReference>
<dbReference type="UniPathway" id="UPA00344"/>
<dbReference type="Pfam" id="PF03453">
    <property type="entry name" value="MoeA_N"/>
    <property type="match status" value="1"/>
</dbReference>
<dbReference type="Gene3D" id="3.90.105.10">
    <property type="entry name" value="Molybdopterin biosynthesis moea protein, domain 2"/>
    <property type="match status" value="1"/>
</dbReference>
<proteinExistence type="inferred from homology"/>
<dbReference type="NCBIfam" id="NF045515">
    <property type="entry name" value="Glp_gephyrin"/>
    <property type="match status" value="1"/>
</dbReference>
<keyword evidence="9 11" id="KW-0501">Molybdenum cofactor biosynthesis</keyword>
<reference evidence="13 14" key="2">
    <citation type="submission" date="2020-06" db="EMBL/GenBank/DDBJ databases">
        <title>Halomonas songnenensis sp. nov., a moderately halophilic bacterium isolated from saline and alkaline soils.</title>
        <authorList>
            <person name="Jiang J."/>
            <person name="Pan Y."/>
        </authorList>
    </citation>
    <scope>NUCLEOTIDE SEQUENCE [LARGE SCALE GENOMIC DNA]</scope>
    <source>
        <strain evidence="13 14">TBZ9</strain>
    </source>
</reference>
<dbReference type="InterPro" id="IPR036135">
    <property type="entry name" value="MoeA_linker/N_sf"/>
</dbReference>
<name>A0A7Y3XBN7_9GAMM</name>
<dbReference type="FunFam" id="3.40.980.10:FF:000004">
    <property type="entry name" value="Molybdopterin molybdenumtransferase"/>
    <property type="match status" value="1"/>
</dbReference>
<evidence type="ECO:0000256" key="6">
    <source>
        <dbReference type="ARBA" id="ARBA00022679"/>
    </source>
</evidence>
<keyword evidence="14" id="KW-1185">Reference proteome</keyword>
<dbReference type="Pfam" id="PF00994">
    <property type="entry name" value="MoCF_biosynth"/>
    <property type="match status" value="1"/>
</dbReference>
<dbReference type="Gene3D" id="3.40.980.10">
    <property type="entry name" value="MoaB/Mog-like domain"/>
    <property type="match status" value="1"/>
</dbReference>
<dbReference type="Gene3D" id="2.170.190.11">
    <property type="entry name" value="Molybdopterin biosynthesis moea protein, domain 3"/>
    <property type="match status" value="1"/>
</dbReference>
<dbReference type="InterPro" id="IPR005111">
    <property type="entry name" value="MoeA_C_domain_IV"/>
</dbReference>
<accession>A0A7Y3XBN7</accession>
<dbReference type="InterPro" id="IPR038987">
    <property type="entry name" value="MoeA-like"/>
</dbReference>
<dbReference type="EC" id="2.10.1.1" evidence="11"/>
<dbReference type="PROSITE" id="PS01079">
    <property type="entry name" value="MOCF_BIOSYNTHESIS_2"/>
    <property type="match status" value="1"/>
</dbReference>
<protein>
    <recommendedName>
        <fullName evidence="11">Molybdopterin molybdenumtransferase</fullName>
        <ecNumber evidence="11">2.10.1.1</ecNumber>
    </recommendedName>
</protein>
<comment type="similarity">
    <text evidence="4 11">Belongs to the MoeA family.</text>
</comment>
<dbReference type="SUPFAM" id="SSF63867">
    <property type="entry name" value="MoeA C-terminal domain-like"/>
    <property type="match status" value="1"/>
</dbReference>
<dbReference type="InterPro" id="IPR008284">
    <property type="entry name" value="MoCF_biosynth_CS"/>
</dbReference>
<keyword evidence="6 11" id="KW-0808">Transferase</keyword>
<sequence length="418" mass="44532">MAELAPIETALKALLQDARALDTEQVALTDAAGRVLAEDVKAQLDVPPFDNSAMDGYALRAAEAGQQLLISQRIAAGSAVKPLMPGTCARIFTGSEIPPGADCVVMQERVERQGEHALLPADIPMGDNIRRRGRDVRAGQTLLRAGTRLEAAALGHLAGQGVTEVQVVRRPRVALLSTGDEIIDPGTPLKAGQLYNSNRPMLKRLLETFGAEVVSLVSVPDDPQGTREQLQKAAEQADLVVSTGGVSVGEEDHVKTALEELGKLTLWRLAIRPGKPLALGQLPSRKGQAHFVGLPGNPVSGYVGAWLFLRPLVGALLACPVLQSLPEITAKAGFATSTGPRQHYMRVRLLFSSSGVSAEAFDDQNSGVLSSCIDADALAVIPPQTQVEKGDTVTCLWLAGGYKQHCPLLCQRRECYRV</sequence>
<dbReference type="EMBL" id="JABFHI010000005">
    <property type="protein sequence ID" value="NOG32430.1"/>
    <property type="molecule type" value="Genomic_DNA"/>
</dbReference>
<dbReference type="SUPFAM" id="SSF53218">
    <property type="entry name" value="Molybdenum cofactor biosynthesis proteins"/>
    <property type="match status" value="1"/>
</dbReference>
<dbReference type="GO" id="GO:0005829">
    <property type="term" value="C:cytosol"/>
    <property type="evidence" value="ECO:0007669"/>
    <property type="project" value="TreeGrafter"/>
</dbReference>
<dbReference type="NCBIfam" id="TIGR00177">
    <property type="entry name" value="molyb_syn"/>
    <property type="match status" value="1"/>
</dbReference>
<evidence type="ECO:0000313" key="14">
    <source>
        <dbReference type="Proteomes" id="UP000588806"/>
    </source>
</evidence>
<dbReference type="InterPro" id="IPR005110">
    <property type="entry name" value="MoeA_linker/N"/>
</dbReference>
<dbReference type="InterPro" id="IPR036688">
    <property type="entry name" value="MoeA_C_domain_IV_sf"/>
</dbReference>
<comment type="function">
    <text evidence="2 11">Catalyzes the insertion of molybdate into adenylated molybdopterin with the concomitant release of AMP.</text>
</comment>
<dbReference type="SUPFAM" id="SSF63882">
    <property type="entry name" value="MoeA N-terminal region -like"/>
    <property type="match status" value="1"/>
</dbReference>
<keyword evidence="5 11" id="KW-0500">Molybdenum</keyword>
<dbReference type="InterPro" id="IPR001453">
    <property type="entry name" value="MoaB/Mog_dom"/>
</dbReference>
<comment type="cofactor">
    <cofactor evidence="1 11">
        <name>Mg(2+)</name>
        <dbReference type="ChEBI" id="CHEBI:18420"/>
    </cofactor>
</comment>
<evidence type="ECO:0000256" key="2">
    <source>
        <dbReference type="ARBA" id="ARBA00002901"/>
    </source>
</evidence>
<dbReference type="Gene3D" id="2.40.340.10">
    <property type="entry name" value="MoeA, C-terminal, domain IV"/>
    <property type="match status" value="1"/>
</dbReference>
<dbReference type="GO" id="GO:0046872">
    <property type="term" value="F:metal ion binding"/>
    <property type="evidence" value="ECO:0007669"/>
    <property type="project" value="UniProtKB-UniRule"/>
</dbReference>
<evidence type="ECO:0000256" key="8">
    <source>
        <dbReference type="ARBA" id="ARBA00022842"/>
    </source>
</evidence>
<evidence type="ECO:0000259" key="12">
    <source>
        <dbReference type="SMART" id="SM00852"/>
    </source>
</evidence>
<dbReference type="CDD" id="cd00887">
    <property type="entry name" value="MoeA"/>
    <property type="match status" value="1"/>
</dbReference>
<evidence type="ECO:0000256" key="5">
    <source>
        <dbReference type="ARBA" id="ARBA00022505"/>
    </source>
</evidence>
<dbReference type="PANTHER" id="PTHR10192:SF5">
    <property type="entry name" value="GEPHYRIN"/>
    <property type="match status" value="1"/>
</dbReference>
<comment type="caution">
    <text evidence="13">The sequence shown here is derived from an EMBL/GenBank/DDBJ whole genome shotgun (WGS) entry which is preliminary data.</text>
</comment>
<evidence type="ECO:0000313" key="13">
    <source>
        <dbReference type="EMBL" id="NOG32430.1"/>
    </source>
</evidence>
<keyword evidence="7 11" id="KW-0479">Metal-binding</keyword>
<evidence type="ECO:0000256" key="7">
    <source>
        <dbReference type="ARBA" id="ARBA00022723"/>
    </source>
</evidence>
<gene>
    <name evidence="13" type="ORF">HLB35_12910</name>
</gene>
<dbReference type="SMART" id="SM00852">
    <property type="entry name" value="MoCF_biosynth"/>
    <property type="match status" value="1"/>
</dbReference>
<organism evidence="13 14">
    <name type="scientific">Vreelandella azerica</name>
    <dbReference type="NCBI Taxonomy" id="2732867"/>
    <lineage>
        <taxon>Bacteria</taxon>
        <taxon>Pseudomonadati</taxon>
        <taxon>Pseudomonadota</taxon>
        <taxon>Gammaproteobacteria</taxon>
        <taxon>Oceanospirillales</taxon>
        <taxon>Halomonadaceae</taxon>
        <taxon>Vreelandella</taxon>
    </lineage>
</organism>
<evidence type="ECO:0000256" key="3">
    <source>
        <dbReference type="ARBA" id="ARBA00005046"/>
    </source>
</evidence>
<dbReference type="Pfam" id="PF03454">
    <property type="entry name" value="MoeA_C"/>
    <property type="match status" value="1"/>
</dbReference>
<dbReference type="RefSeq" id="WP_171702898.1">
    <property type="nucleotide sequence ID" value="NZ_JABFHI010000005.1"/>
</dbReference>
<keyword evidence="8 11" id="KW-0460">Magnesium</keyword>
<dbReference type="AlphaFoldDB" id="A0A7Y3XBN7"/>
<evidence type="ECO:0000256" key="9">
    <source>
        <dbReference type="ARBA" id="ARBA00023150"/>
    </source>
</evidence>
<evidence type="ECO:0000256" key="10">
    <source>
        <dbReference type="ARBA" id="ARBA00047317"/>
    </source>
</evidence>
<evidence type="ECO:0000256" key="4">
    <source>
        <dbReference type="ARBA" id="ARBA00010763"/>
    </source>
</evidence>
<evidence type="ECO:0000256" key="11">
    <source>
        <dbReference type="RuleBase" id="RU365090"/>
    </source>
</evidence>
<comment type="pathway">
    <text evidence="3 11">Cofactor biosynthesis; molybdopterin biosynthesis.</text>
</comment>
<comment type="catalytic activity">
    <reaction evidence="10">
        <text>adenylyl-molybdopterin + molybdate = Mo-molybdopterin + AMP + H(+)</text>
        <dbReference type="Rhea" id="RHEA:35047"/>
        <dbReference type="ChEBI" id="CHEBI:15378"/>
        <dbReference type="ChEBI" id="CHEBI:36264"/>
        <dbReference type="ChEBI" id="CHEBI:62727"/>
        <dbReference type="ChEBI" id="CHEBI:71302"/>
        <dbReference type="ChEBI" id="CHEBI:456215"/>
        <dbReference type="EC" id="2.10.1.1"/>
    </reaction>
</comment>
<dbReference type="InterPro" id="IPR036425">
    <property type="entry name" value="MoaB/Mog-like_dom_sf"/>
</dbReference>